<dbReference type="InterPro" id="IPR004294">
    <property type="entry name" value="Carotenoid_Oase"/>
</dbReference>
<comment type="caution">
    <text evidence="6">The sequence shown here is derived from an EMBL/GenBank/DDBJ whole genome shotgun (WGS) entry which is preliminary data.</text>
</comment>
<reference evidence="6" key="1">
    <citation type="journal article" date="2021" name="J. Hered.">
        <title>Genome Assembly of Salicaceae Populus deltoides (Eastern Cottonwood) I-69 Based on Nanopore Sequencing and Hi-C Technologies.</title>
        <authorList>
            <person name="Bai S."/>
            <person name="Wu H."/>
            <person name="Zhang J."/>
            <person name="Pan Z."/>
            <person name="Zhao W."/>
            <person name="Li Z."/>
            <person name="Tong C."/>
        </authorList>
    </citation>
    <scope>NUCLEOTIDE SEQUENCE</scope>
    <source>
        <tissue evidence="6">Leaf</tissue>
    </source>
</reference>
<dbReference type="GO" id="GO:0010436">
    <property type="term" value="F:carotenoid dioxygenase activity"/>
    <property type="evidence" value="ECO:0007669"/>
    <property type="project" value="TreeGrafter"/>
</dbReference>
<keyword evidence="7" id="KW-1185">Reference proteome</keyword>
<evidence type="ECO:0000256" key="4">
    <source>
        <dbReference type="ARBA" id="ARBA00023004"/>
    </source>
</evidence>
<evidence type="ECO:0000313" key="6">
    <source>
        <dbReference type="EMBL" id="KAH8510326.1"/>
    </source>
</evidence>
<evidence type="ECO:0000256" key="5">
    <source>
        <dbReference type="PIRSR" id="PIRSR604294-1"/>
    </source>
</evidence>
<dbReference type="Proteomes" id="UP000807159">
    <property type="component" value="Chromosome 4"/>
</dbReference>
<sequence>MHYTVLSISSKGMARFIPSNYLEARQSTVVVAMSRLTNTCLRKKQLTPIHDFAITKQFAIFPETQLVVAPTNVMLGRGMPVFGFYAMHITNAWENGDDEVVLVAPDVLNIENVFQKIGKVHFSLEKLTINMRTRKVLKKILSKRSLELGSINASYVGKNNRYAYLGIAEKIPKIANDTVSEEDGGFVVTCGMMRPLENRILLPWMPSLQV</sequence>
<dbReference type="GO" id="GO:0016121">
    <property type="term" value="P:carotene catabolic process"/>
    <property type="evidence" value="ECO:0007669"/>
    <property type="project" value="TreeGrafter"/>
</dbReference>
<feature type="binding site" evidence="5">
    <location>
        <position position="88"/>
    </location>
    <ligand>
        <name>Fe cation</name>
        <dbReference type="ChEBI" id="CHEBI:24875"/>
        <note>catalytic</note>
    </ligand>
</feature>
<name>A0A8T2YZ99_POPDE</name>
<organism evidence="6 7">
    <name type="scientific">Populus deltoides</name>
    <name type="common">Eastern poplar</name>
    <name type="synonym">Eastern cottonwood</name>
    <dbReference type="NCBI Taxonomy" id="3696"/>
    <lineage>
        <taxon>Eukaryota</taxon>
        <taxon>Viridiplantae</taxon>
        <taxon>Streptophyta</taxon>
        <taxon>Embryophyta</taxon>
        <taxon>Tracheophyta</taxon>
        <taxon>Spermatophyta</taxon>
        <taxon>Magnoliopsida</taxon>
        <taxon>eudicotyledons</taxon>
        <taxon>Gunneridae</taxon>
        <taxon>Pentapetalae</taxon>
        <taxon>rosids</taxon>
        <taxon>fabids</taxon>
        <taxon>Malpighiales</taxon>
        <taxon>Salicaceae</taxon>
        <taxon>Saliceae</taxon>
        <taxon>Populus</taxon>
    </lineage>
</organism>
<keyword evidence="2 5" id="KW-0479">Metal-binding</keyword>
<evidence type="ECO:0000313" key="7">
    <source>
        <dbReference type="Proteomes" id="UP000807159"/>
    </source>
</evidence>
<keyword evidence="3" id="KW-0223">Dioxygenase</keyword>
<dbReference type="GO" id="GO:0046872">
    <property type="term" value="F:metal ion binding"/>
    <property type="evidence" value="ECO:0007669"/>
    <property type="project" value="UniProtKB-KW"/>
</dbReference>
<evidence type="ECO:0000256" key="3">
    <source>
        <dbReference type="ARBA" id="ARBA00022964"/>
    </source>
</evidence>
<evidence type="ECO:0000256" key="2">
    <source>
        <dbReference type="ARBA" id="ARBA00022723"/>
    </source>
</evidence>
<protein>
    <submittedName>
        <fullName evidence="6">Uncharacterized protein</fullName>
    </submittedName>
</protein>
<dbReference type="AlphaFoldDB" id="A0A8T2YZ99"/>
<dbReference type="PANTHER" id="PTHR10543:SF58">
    <property type="entry name" value="CAROTENOID CLEAVAGE DIOXYGENASE 4, CHLOROPLASTIC-RELATED"/>
    <property type="match status" value="1"/>
</dbReference>
<dbReference type="PANTHER" id="PTHR10543">
    <property type="entry name" value="BETA-CAROTENE DIOXYGENASE"/>
    <property type="match status" value="1"/>
</dbReference>
<keyword evidence="4 5" id="KW-0408">Iron</keyword>
<comment type="cofactor">
    <cofactor evidence="5">
        <name>Fe(2+)</name>
        <dbReference type="ChEBI" id="CHEBI:29033"/>
    </cofactor>
    <text evidence="5">Binds 1 Fe(2+) ion per subunit.</text>
</comment>
<proteinExistence type="inferred from homology"/>
<keyword evidence="3" id="KW-0560">Oxidoreductase</keyword>
<dbReference type="GO" id="GO:0009570">
    <property type="term" value="C:chloroplast stroma"/>
    <property type="evidence" value="ECO:0007669"/>
    <property type="project" value="TreeGrafter"/>
</dbReference>
<evidence type="ECO:0000256" key="1">
    <source>
        <dbReference type="ARBA" id="ARBA00006787"/>
    </source>
</evidence>
<dbReference type="Pfam" id="PF03055">
    <property type="entry name" value="RPE65"/>
    <property type="match status" value="1"/>
</dbReference>
<gene>
    <name evidence="6" type="ORF">H0E87_008038</name>
</gene>
<accession>A0A8T2YZ99</accession>
<comment type="similarity">
    <text evidence="1">Belongs to the carotenoid oxygenase family.</text>
</comment>
<dbReference type="EMBL" id="JACEGQ020000004">
    <property type="protein sequence ID" value="KAH8510326.1"/>
    <property type="molecule type" value="Genomic_DNA"/>
</dbReference>